<dbReference type="SMR" id="A0A644SL69"/>
<dbReference type="EMBL" id="VSSQ01000001">
    <property type="protein sequence ID" value="MPL55388.1"/>
    <property type="molecule type" value="Genomic_DNA"/>
</dbReference>
<proteinExistence type="predicted"/>
<reference evidence="2" key="1">
    <citation type="submission" date="2019-08" db="EMBL/GenBank/DDBJ databases">
        <authorList>
            <person name="Kucharzyk K."/>
            <person name="Murdoch R.W."/>
            <person name="Higgins S."/>
            <person name="Loffler F."/>
        </authorList>
    </citation>
    <scope>NUCLEOTIDE SEQUENCE</scope>
</reference>
<dbReference type="NCBIfam" id="NF038190">
    <property type="entry name" value="VI_Cas13b"/>
    <property type="match status" value="1"/>
</dbReference>
<evidence type="ECO:0000256" key="1">
    <source>
        <dbReference type="SAM" id="Coils"/>
    </source>
</evidence>
<feature type="coiled-coil region" evidence="1">
    <location>
        <begin position="922"/>
        <end position="949"/>
    </location>
</feature>
<gene>
    <name evidence="2" type="ORF">SDC9_00859</name>
</gene>
<keyword evidence="1" id="KW-0175">Coiled coil</keyword>
<protein>
    <submittedName>
        <fullName evidence="2">Uncharacterized protein</fullName>
    </submittedName>
</protein>
<feature type="coiled-coil region" evidence="1">
    <location>
        <begin position="150"/>
        <end position="181"/>
    </location>
</feature>
<comment type="caution">
    <text evidence="2">The sequence shown here is derived from an EMBL/GenBank/DDBJ whole genome shotgun (WGS) entry which is preliminary data.</text>
</comment>
<evidence type="ECO:0000313" key="2">
    <source>
        <dbReference type="EMBL" id="MPL55388.1"/>
    </source>
</evidence>
<accession>A0A644SL69</accession>
<dbReference type="InterPro" id="IPR036199">
    <property type="entry name" value="Gp10_sf"/>
</dbReference>
<organism evidence="2">
    <name type="scientific">bioreactor metagenome</name>
    <dbReference type="NCBI Taxonomy" id="1076179"/>
    <lineage>
        <taxon>unclassified sequences</taxon>
        <taxon>metagenomes</taxon>
        <taxon>ecological metagenomes</taxon>
    </lineage>
</organism>
<dbReference type="SUPFAM" id="SSF56826">
    <property type="entry name" value="Upper collar protein gp10 (connector protein)"/>
    <property type="match status" value="1"/>
</dbReference>
<sequence>MKTNQPKTIYYNWKDKADFAYFAFYTSQALNNTSIILKNISEIIENKVDKTNDDNQLFSNAQVIKILESNNSVAQKSVINLLDSNLPFSVKSISDPFLVKNRLSYFLWLLKNFRNEYAHYHERELDSRTTLDREEDFKKRENLNKRFSKYDFADELLKLKKSAVEELEKRLKINNKELESDSVYKSFKNRFLKISSRQNFTEEDFIFFLCLFLSTKETMQLLNGIKGKKNTTTEEFQWIRRVFTIFNAKRFQNKIKSDNPKEAFILNIVNDLAKIPIHLKKYLTEEAKEKLIYTVQETEDEEGNILEQKSEAVTKHDKMFSYRCLQYLELFGFAKNINFNINLGKVFINKPYKKTIINDEYDRFLDKEIHTFGKLKDFDDSYFEGYIERKETENGVVTTFKQPLKFYSPKYHFSNNRIGIKLYNKNLKLELKEYDEDGKFVVINNQPDYFLSENAIPYFTYCMINFGEDKTLGVIKNFETNFKRFLNDVSIGKSIKVQEIEQNYSLKIGWIPSLIRDNLFHDNDKTFEDVVKEKINSLKEETQKLIENNNKKPEDRDRNIKFSFKKGDLATFVAKDIIYFMELKEEIVNGKKVVSKLSSIEYDVLQSKLAFYGKHEEDLKLLFKKWNLNERHPFLKDVSMEKVEDRRGFKRQIGIKKFFKNYIYQRKYWLNDLKLEINKENYHFVDDYKVCKNDTQIKAYASNLLNHTIYLPNDLFSDLILENSNFAVEKANTNFLISKNLEYFGNQWFYNKENYQQGLDTYQSHLRDKQIRKAITLDRLYWNMLKINTQIPEFSQIFEQNNLAAYNSEQTLLEKQIRMSSNFKLAKEDFRYLDFDRDFEIKIEGYRKIKDFGIFRHLIKDRRVPSILAFYTKYKKLGSINEEIIRNEILDFEYYKISILKRVLEIDKQIYNNLIGKNISIHEKFSENVNKLYLENQKLANKIIEIRNKLLHNKVPEINLENIQKTFSETLFLEMEKSCNELERLI</sequence>
<name>A0A644SL69_9ZZZZ</name>
<dbReference type="AlphaFoldDB" id="A0A644SL69"/>